<name>Q3BWC0_XANE5</name>
<evidence type="ECO:0000313" key="3">
    <source>
        <dbReference type="Proteomes" id="UP000007069"/>
    </source>
</evidence>
<evidence type="ECO:0000313" key="2">
    <source>
        <dbReference type="EMBL" id="CAJ22843.1"/>
    </source>
</evidence>
<dbReference type="EMBL" id="AM039952">
    <property type="protein sequence ID" value="CAJ22843.1"/>
    <property type="molecule type" value="Genomic_DNA"/>
</dbReference>
<accession>Q3BWC0</accession>
<protein>
    <recommendedName>
        <fullName evidence="4">Secreted protein</fullName>
    </recommendedName>
</protein>
<dbReference type="KEGG" id="xcv:XCV1212"/>
<proteinExistence type="predicted"/>
<sequence>MCCWALSALHLMNASRASSATACALQRLAPWVLPALDHHR</sequence>
<gene>
    <name evidence="2" type="ordered locus">XCV1212</name>
</gene>
<dbReference type="AlphaFoldDB" id="Q3BWC0"/>
<dbReference type="Proteomes" id="UP000007069">
    <property type="component" value="Chromosome"/>
</dbReference>
<evidence type="ECO:0008006" key="4">
    <source>
        <dbReference type="Google" id="ProtNLM"/>
    </source>
</evidence>
<reference evidence="2 3" key="1">
    <citation type="journal article" date="2005" name="J. Bacteriol.">
        <title>Insights into genome plasticity and pathogenicity of the plant pathogenic Bacterium Xanthomonas campestris pv. vesicatoria revealed by the complete genome sequence.</title>
        <authorList>
            <person name="Thieme F."/>
            <person name="Koebnik R."/>
            <person name="Bekel T."/>
            <person name="Berger C."/>
            <person name="Boch J."/>
            <person name="Buettner D."/>
            <person name="Caldana C."/>
            <person name="Gaigalat L."/>
            <person name="Goesmann A."/>
            <person name="Kay S."/>
            <person name="Kirchner O."/>
            <person name="Lanz C."/>
            <person name="Linke B."/>
            <person name="McHardy A.C."/>
            <person name="Meyer F."/>
            <person name="Mittenhuber G."/>
            <person name="Nies D.H."/>
            <person name="Niesbach-Kloesgen U."/>
            <person name="Patschkowski T."/>
            <person name="Rueckert C."/>
            <person name="Rupp O."/>
            <person name="Schneicker S."/>
            <person name="Schuster S.C."/>
            <person name="Vorhoelter F.J."/>
            <person name="Weber E."/>
            <person name="Puehler A."/>
            <person name="Bonas U."/>
            <person name="Bartels D."/>
            <person name="Kaiser O."/>
        </authorList>
    </citation>
    <scope>NUCLEOTIDE SEQUENCE [LARGE SCALE GENOMIC DNA]</scope>
    <source>
        <strain evidence="2 3">85-10</strain>
    </source>
</reference>
<feature type="chain" id="PRO_5004224843" description="Secreted protein" evidence="1">
    <location>
        <begin position="20"/>
        <end position="40"/>
    </location>
</feature>
<dbReference type="HOGENOM" id="CLU_3298634_0_0_6"/>
<evidence type="ECO:0000256" key="1">
    <source>
        <dbReference type="SAM" id="SignalP"/>
    </source>
</evidence>
<feature type="signal peptide" evidence="1">
    <location>
        <begin position="1"/>
        <end position="19"/>
    </location>
</feature>
<organism evidence="3">
    <name type="scientific">Xanthomonas euvesicatoria pv. vesicatoria (strain 85-10)</name>
    <name type="common">Xanthomonas campestris pv. vesicatoria</name>
    <dbReference type="NCBI Taxonomy" id="316273"/>
    <lineage>
        <taxon>Bacteria</taxon>
        <taxon>Pseudomonadati</taxon>
        <taxon>Pseudomonadota</taxon>
        <taxon>Gammaproteobacteria</taxon>
        <taxon>Lysobacterales</taxon>
        <taxon>Lysobacteraceae</taxon>
        <taxon>Xanthomonas</taxon>
    </lineage>
</organism>
<keyword evidence="1" id="KW-0732">Signal</keyword>